<evidence type="ECO:0000313" key="2">
    <source>
        <dbReference type="Proteomes" id="UP000193411"/>
    </source>
</evidence>
<organism evidence="1 2">
    <name type="scientific">Catenaria anguillulae PL171</name>
    <dbReference type="NCBI Taxonomy" id="765915"/>
    <lineage>
        <taxon>Eukaryota</taxon>
        <taxon>Fungi</taxon>
        <taxon>Fungi incertae sedis</taxon>
        <taxon>Blastocladiomycota</taxon>
        <taxon>Blastocladiomycetes</taxon>
        <taxon>Blastocladiales</taxon>
        <taxon>Catenariaceae</taxon>
        <taxon>Catenaria</taxon>
    </lineage>
</organism>
<name>A0A1Y2H987_9FUNG</name>
<dbReference type="AlphaFoldDB" id="A0A1Y2H987"/>
<sequence length="249" mass="27271">MTAPSSKPATSITIDGVDFGAIVETASDSSKNSTCIWSIGHHNNTIFLDVKDPNHPGLPSARSVIVKRDSIAHKKYNITIYYLGRPVDPALLFTASSIAQFNNPYTPHQIKEILPVVLRAVERSPVCTGVFVNSPHYESLRASFHKSYHNMFSDWKTGDQRVIVCTAPITHAGVVYDATFRDLGCGRVVATKDGWMCTACKSLANTMGQRVIRQDLQRPTDGNNGPELPVLDTTPCCGLHHVSSHITQI</sequence>
<keyword evidence="2" id="KW-1185">Reference proteome</keyword>
<comment type="caution">
    <text evidence="1">The sequence shown here is derived from an EMBL/GenBank/DDBJ whole genome shotgun (WGS) entry which is preliminary data.</text>
</comment>
<protein>
    <submittedName>
        <fullName evidence="1">Uncharacterized protein</fullName>
    </submittedName>
</protein>
<gene>
    <name evidence="1" type="ORF">BCR44DRAFT_224063</name>
</gene>
<dbReference type="Proteomes" id="UP000193411">
    <property type="component" value="Unassembled WGS sequence"/>
</dbReference>
<proteinExistence type="predicted"/>
<reference evidence="1 2" key="1">
    <citation type="submission" date="2016-07" db="EMBL/GenBank/DDBJ databases">
        <title>Pervasive Adenine N6-methylation of Active Genes in Fungi.</title>
        <authorList>
            <consortium name="DOE Joint Genome Institute"/>
            <person name="Mondo S.J."/>
            <person name="Dannebaum R.O."/>
            <person name="Kuo R.C."/>
            <person name="Labutti K."/>
            <person name="Haridas S."/>
            <person name="Kuo A."/>
            <person name="Salamov A."/>
            <person name="Ahrendt S.R."/>
            <person name="Lipzen A."/>
            <person name="Sullivan W."/>
            <person name="Andreopoulos W.B."/>
            <person name="Clum A."/>
            <person name="Lindquist E."/>
            <person name="Daum C."/>
            <person name="Ramamoorthy G.K."/>
            <person name="Gryganskyi A."/>
            <person name="Culley D."/>
            <person name="Magnuson J.K."/>
            <person name="James T.Y."/>
            <person name="O'Malley M.A."/>
            <person name="Stajich J.E."/>
            <person name="Spatafora J.W."/>
            <person name="Visel A."/>
            <person name="Grigoriev I.V."/>
        </authorList>
    </citation>
    <scope>NUCLEOTIDE SEQUENCE [LARGE SCALE GENOMIC DNA]</scope>
    <source>
        <strain evidence="1 2">PL171</strain>
    </source>
</reference>
<evidence type="ECO:0000313" key="1">
    <source>
        <dbReference type="EMBL" id="ORZ30574.1"/>
    </source>
</evidence>
<accession>A0A1Y2H987</accession>
<dbReference type="EMBL" id="MCFL01000081">
    <property type="protein sequence ID" value="ORZ30574.1"/>
    <property type="molecule type" value="Genomic_DNA"/>
</dbReference>